<dbReference type="AlphaFoldDB" id="A0A398CJF5"/>
<keyword evidence="1" id="KW-0175">Coiled coil</keyword>
<dbReference type="Pfam" id="PF09969">
    <property type="entry name" value="DUF2203"/>
    <property type="match status" value="1"/>
</dbReference>
<evidence type="ECO:0000313" key="2">
    <source>
        <dbReference type="EMBL" id="RIE03456.1"/>
    </source>
</evidence>
<gene>
    <name evidence="2" type="ORF">D3H35_12415</name>
</gene>
<evidence type="ECO:0000313" key="3">
    <source>
        <dbReference type="Proteomes" id="UP000266340"/>
    </source>
</evidence>
<dbReference type="InterPro" id="IPR018699">
    <property type="entry name" value="DUF2203"/>
</dbReference>
<dbReference type="RefSeq" id="WP_119149666.1">
    <property type="nucleotide sequence ID" value="NZ_JBHSOV010000005.1"/>
</dbReference>
<comment type="caution">
    <text evidence="2">The sequence shown here is derived from an EMBL/GenBank/DDBJ whole genome shotgun (WGS) entry which is preliminary data.</text>
</comment>
<reference evidence="2 3" key="1">
    <citation type="submission" date="2018-09" db="EMBL/GenBank/DDBJ databases">
        <title>Cohnella cavernae sp. nov., isolated from a karst cave.</title>
        <authorList>
            <person name="Zhu H."/>
        </authorList>
    </citation>
    <scope>NUCLEOTIDE SEQUENCE [LARGE SCALE GENOMIC DNA]</scope>
    <source>
        <strain evidence="2 3">K2E09-144</strain>
    </source>
</reference>
<proteinExistence type="predicted"/>
<organism evidence="2 3">
    <name type="scientific">Cohnella faecalis</name>
    <dbReference type="NCBI Taxonomy" id="2315694"/>
    <lineage>
        <taxon>Bacteria</taxon>
        <taxon>Bacillati</taxon>
        <taxon>Bacillota</taxon>
        <taxon>Bacilli</taxon>
        <taxon>Bacillales</taxon>
        <taxon>Paenibacillaceae</taxon>
        <taxon>Cohnella</taxon>
    </lineage>
</organism>
<feature type="coiled-coil region" evidence="1">
    <location>
        <begin position="22"/>
        <end position="49"/>
    </location>
</feature>
<name>A0A398CJF5_9BACL</name>
<accession>A0A398CJF5</accession>
<evidence type="ECO:0000256" key="1">
    <source>
        <dbReference type="SAM" id="Coils"/>
    </source>
</evidence>
<protein>
    <submittedName>
        <fullName evidence="2">DUF2203 family protein</fullName>
    </submittedName>
</protein>
<dbReference type="PIRSF" id="PIRSF016498">
    <property type="entry name" value="UCP016498"/>
    <property type="match status" value="1"/>
</dbReference>
<sequence>MENRTFTLDEANALLPRLKEDLGNVQALMAELRTRYVKLQKRKALHKQMSIGTEEDPFFEEEGKLDFMRAEAELLLENFKRNGVLLKSIEPGLIDFPAVLDGKDVLICWMEGEESITHYHGWHDGFAGRKSLSDREE</sequence>
<keyword evidence="3" id="KW-1185">Reference proteome</keyword>
<dbReference type="OrthoDB" id="9802910at2"/>
<dbReference type="EMBL" id="QXJM01000037">
    <property type="protein sequence ID" value="RIE03456.1"/>
    <property type="molecule type" value="Genomic_DNA"/>
</dbReference>
<dbReference type="Proteomes" id="UP000266340">
    <property type="component" value="Unassembled WGS sequence"/>
</dbReference>